<organism evidence="3 4">
    <name type="scientific">Turnera subulata</name>
    <dbReference type="NCBI Taxonomy" id="218843"/>
    <lineage>
        <taxon>Eukaryota</taxon>
        <taxon>Viridiplantae</taxon>
        <taxon>Streptophyta</taxon>
        <taxon>Embryophyta</taxon>
        <taxon>Tracheophyta</taxon>
        <taxon>Spermatophyta</taxon>
        <taxon>Magnoliopsida</taxon>
        <taxon>eudicotyledons</taxon>
        <taxon>Gunneridae</taxon>
        <taxon>Pentapetalae</taxon>
        <taxon>rosids</taxon>
        <taxon>fabids</taxon>
        <taxon>Malpighiales</taxon>
        <taxon>Passifloraceae</taxon>
        <taxon>Turnera</taxon>
    </lineage>
</organism>
<feature type="transmembrane region" description="Helical" evidence="1">
    <location>
        <begin position="26"/>
        <end position="43"/>
    </location>
</feature>
<name>A0A9Q0F4W1_9ROSI</name>
<gene>
    <name evidence="3" type="ORF">Tsubulata_033090</name>
</gene>
<comment type="caution">
    <text evidence="3">The sequence shown here is derived from an EMBL/GenBank/DDBJ whole genome shotgun (WGS) entry which is preliminary data.</text>
</comment>
<feature type="domain" description="DUF7054" evidence="2">
    <location>
        <begin position="22"/>
        <end position="105"/>
    </location>
</feature>
<accession>A0A9Q0F4W1</accession>
<keyword evidence="4" id="KW-1185">Reference proteome</keyword>
<reference evidence="3" key="2">
    <citation type="journal article" date="2023" name="Plants (Basel)">
        <title>Annotation of the Turnera subulata (Passifloraceae) Draft Genome Reveals the S-Locus Evolved after the Divergence of Turneroideae from Passifloroideae in a Stepwise Manner.</title>
        <authorList>
            <person name="Henning P.M."/>
            <person name="Roalson E.H."/>
            <person name="Mir W."/>
            <person name="McCubbin A.G."/>
            <person name="Shore J.S."/>
        </authorList>
    </citation>
    <scope>NUCLEOTIDE SEQUENCE</scope>
    <source>
        <strain evidence="3">F60SS</strain>
    </source>
</reference>
<dbReference type="EMBL" id="JAKUCV010007057">
    <property type="protein sequence ID" value="KAJ4824929.1"/>
    <property type="molecule type" value="Genomic_DNA"/>
</dbReference>
<evidence type="ECO:0000256" key="1">
    <source>
        <dbReference type="SAM" id="Phobius"/>
    </source>
</evidence>
<reference evidence="3" key="1">
    <citation type="submission" date="2022-02" db="EMBL/GenBank/DDBJ databases">
        <authorList>
            <person name="Henning P.M."/>
            <person name="McCubbin A.G."/>
            <person name="Shore J.S."/>
        </authorList>
    </citation>
    <scope>NUCLEOTIDE SEQUENCE</scope>
    <source>
        <strain evidence="3">F60SS</strain>
        <tissue evidence="3">Leaves</tissue>
    </source>
</reference>
<dbReference type="OrthoDB" id="1919859at2759"/>
<evidence type="ECO:0000313" key="3">
    <source>
        <dbReference type="EMBL" id="KAJ4824929.1"/>
    </source>
</evidence>
<dbReference type="PANTHER" id="PTHR33270:SF5">
    <property type="entry name" value="GB|AAC00605.1"/>
    <property type="match status" value="1"/>
</dbReference>
<proteinExistence type="predicted"/>
<keyword evidence="1" id="KW-0812">Transmembrane</keyword>
<dbReference type="Proteomes" id="UP001141552">
    <property type="component" value="Unassembled WGS sequence"/>
</dbReference>
<keyword evidence="1" id="KW-1133">Transmembrane helix</keyword>
<evidence type="ECO:0000313" key="4">
    <source>
        <dbReference type="Proteomes" id="UP001141552"/>
    </source>
</evidence>
<dbReference type="Pfam" id="PF23156">
    <property type="entry name" value="DUF7054"/>
    <property type="match status" value="1"/>
</dbReference>
<dbReference type="AlphaFoldDB" id="A0A9Q0F4W1"/>
<protein>
    <recommendedName>
        <fullName evidence="2">DUF7054 domain-containing protein</fullName>
    </recommendedName>
</protein>
<dbReference type="InterPro" id="IPR040358">
    <property type="entry name" value="At4g22758-like"/>
</dbReference>
<keyword evidence="1" id="KW-0472">Membrane</keyword>
<sequence>MKRDVSEKNMLQVKQKKKVYDKKNRFLIIINVLGSAGPIRFVVNGDDLVGTVIETALKTYAREGRLPVLGFDVDKFVLYPANAASDALDPRETIGSRGGRNFVLCKNQQVQAQMTEGRPDAMKIAHKASGWKAWLNKSLSFKVSTH</sequence>
<dbReference type="InterPro" id="IPR055482">
    <property type="entry name" value="DUF7054"/>
</dbReference>
<dbReference type="PANTHER" id="PTHR33270">
    <property type="entry name" value="BNAC05G50380D PROTEIN"/>
    <property type="match status" value="1"/>
</dbReference>
<evidence type="ECO:0000259" key="2">
    <source>
        <dbReference type="Pfam" id="PF23156"/>
    </source>
</evidence>